<dbReference type="SMART" id="SM00408">
    <property type="entry name" value="IGc2"/>
    <property type="match status" value="1"/>
</dbReference>
<evidence type="ECO:0000259" key="2">
    <source>
        <dbReference type="PROSITE" id="PS50835"/>
    </source>
</evidence>
<proteinExistence type="predicted"/>
<evidence type="ECO:0000313" key="4">
    <source>
        <dbReference type="Proteomes" id="UP000261660"/>
    </source>
</evidence>
<dbReference type="GO" id="GO:0070593">
    <property type="term" value="P:dendrite self-avoidance"/>
    <property type="evidence" value="ECO:0007669"/>
    <property type="project" value="TreeGrafter"/>
</dbReference>
<protein>
    <recommendedName>
        <fullName evidence="2">Ig-like domain-containing protein</fullName>
    </recommendedName>
</protein>
<dbReference type="GO" id="GO:0030424">
    <property type="term" value="C:axon"/>
    <property type="evidence" value="ECO:0007669"/>
    <property type="project" value="TreeGrafter"/>
</dbReference>
<dbReference type="PANTHER" id="PTHR10075:SF100">
    <property type="entry name" value="FASCICLIN-2"/>
    <property type="match status" value="1"/>
</dbReference>
<dbReference type="InterPro" id="IPR036179">
    <property type="entry name" value="Ig-like_dom_sf"/>
</dbReference>
<reference evidence="3" key="2">
    <citation type="submission" date="2025-09" db="UniProtKB">
        <authorList>
            <consortium name="Ensembl"/>
        </authorList>
    </citation>
    <scope>IDENTIFICATION</scope>
</reference>
<dbReference type="InterPro" id="IPR003599">
    <property type="entry name" value="Ig_sub"/>
</dbReference>
<feature type="domain" description="Ig-like" evidence="2">
    <location>
        <begin position="189"/>
        <end position="251"/>
    </location>
</feature>
<dbReference type="PROSITE" id="PS50835">
    <property type="entry name" value="IG_LIKE"/>
    <property type="match status" value="2"/>
</dbReference>
<dbReference type="InParanoid" id="A0A3Q3GCP0"/>
<keyword evidence="1" id="KW-0393">Immunoglobulin domain</keyword>
<dbReference type="InterPro" id="IPR007110">
    <property type="entry name" value="Ig-like_dom"/>
</dbReference>
<dbReference type="PANTHER" id="PTHR10075">
    <property type="entry name" value="BASIGIN RELATED"/>
    <property type="match status" value="1"/>
</dbReference>
<dbReference type="GO" id="GO:0005886">
    <property type="term" value="C:plasma membrane"/>
    <property type="evidence" value="ECO:0007669"/>
    <property type="project" value="TreeGrafter"/>
</dbReference>
<dbReference type="GeneTree" id="ENSGT01130000278319"/>
<dbReference type="Pfam" id="PF13927">
    <property type="entry name" value="Ig_3"/>
    <property type="match status" value="1"/>
</dbReference>
<name>A0A3Q3GCP0_9LABR</name>
<reference evidence="3" key="1">
    <citation type="submission" date="2025-08" db="UniProtKB">
        <authorList>
            <consortium name="Ensembl"/>
        </authorList>
    </citation>
    <scope>IDENTIFICATION</scope>
</reference>
<feature type="domain" description="Ig-like" evidence="2">
    <location>
        <begin position="106"/>
        <end position="183"/>
    </location>
</feature>
<evidence type="ECO:0000313" key="3">
    <source>
        <dbReference type="Ensembl" id="ENSLBEP00000028748.1"/>
    </source>
</evidence>
<dbReference type="InterPro" id="IPR013783">
    <property type="entry name" value="Ig-like_fold"/>
</dbReference>
<dbReference type="GO" id="GO:0007156">
    <property type="term" value="P:homophilic cell adhesion via plasma membrane adhesion molecules"/>
    <property type="evidence" value="ECO:0007669"/>
    <property type="project" value="TreeGrafter"/>
</dbReference>
<keyword evidence="4" id="KW-1185">Reference proteome</keyword>
<dbReference type="Ensembl" id="ENSLBET00000030094.1">
    <property type="protein sequence ID" value="ENSLBEP00000028748.1"/>
    <property type="gene ID" value="ENSLBEG00000021754.1"/>
</dbReference>
<organism evidence="3 4">
    <name type="scientific">Labrus bergylta</name>
    <name type="common">ballan wrasse</name>
    <dbReference type="NCBI Taxonomy" id="56723"/>
    <lineage>
        <taxon>Eukaryota</taxon>
        <taxon>Metazoa</taxon>
        <taxon>Chordata</taxon>
        <taxon>Craniata</taxon>
        <taxon>Vertebrata</taxon>
        <taxon>Euteleostomi</taxon>
        <taxon>Actinopterygii</taxon>
        <taxon>Neopterygii</taxon>
        <taxon>Teleostei</taxon>
        <taxon>Neoteleostei</taxon>
        <taxon>Acanthomorphata</taxon>
        <taxon>Eupercaria</taxon>
        <taxon>Labriformes</taxon>
        <taxon>Labridae</taxon>
        <taxon>Labrus</taxon>
    </lineage>
</organism>
<dbReference type="Gene3D" id="2.60.40.10">
    <property type="entry name" value="Immunoglobulins"/>
    <property type="match status" value="3"/>
</dbReference>
<evidence type="ECO:0000256" key="1">
    <source>
        <dbReference type="ARBA" id="ARBA00023319"/>
    </source>
</evidence>
<dbReference type="GO" id="GO:0098632">
    <property type="term" value="F:cell-cell adhesion mediator activity"/>
    <property type="evidence" value="ECO:0007669"/>
    <property type="project" value="TreeGrafter"/>
</dbReference>
<dbReference type="GO" id="GO:0007411">
    <property type="term" value="P:axon guidance"/>
    <property type="evidence" value="ECO:0007669"/>
    <property type="project" value="TreeGrafter"/>
</dbReference>
<accession>A0A3Q3GCP0</accession>
<dbReference type="InterPro" id="IPR003598">
    <property type="entry name" value="Ig_sub2"/>
</dbReference>
<dbReference type="SMART" id="SM00409">
    <property type="entry name" value="IG"/>
    <property type="match status" value="3"/>
</dbReference>
<sequence>MISASKNPLQVGSTVILSSNASVTTGIWSFEGAFIVFIFPGNFIISNTWTSRVEFDLNSSSLTIKSLTLEDSGKYTLQAPNIFNVELRLDVQGKDNLITCNVHPFPCMDFPTLEKYGTLTLHCEVTGSVTLIQWYRNGQVLSADTSTMFDMGNKTLMLNPVKLSDKGEYQCEAFNEVSMVNIGPLTPEVNFDCYAKSVPPSHYSWWYNGSEVAILQLYKTSPLTLDMSGEYTCMAYNNITGKNSTSSQRLTVIEHVFVCFVFCFQHPRYRYYKIFSKKMHHLRPVCPLQLGQKHRSLKGIDFGFILVSISGRWKFNDSCVSAYYLSSLRFSSTLHIRSHIS</sequence>
<dbReference type="AlphaFoldDB" id="A0A3Q3GCP0"/>
<dbReference type="SUPFAM" id="SSF48726">
    <property type="entry name" value="Immunoglobulin"/>
    <property type="match status" value="3"/>
</dbReference>
<dbReference type="Proteomes" id="UP000261660">
    <property type="component" value="Unplaced"/>
</dbReference>